<gene>
    <name evidence="22" type="ORF">N47_G33710</name>
</gene>
<dbReference type="EC" id="2.4.99.28" evidence="19"/>
<dbReference type="GO" id="GO:0008360">
    <property type="term" value="P:regulation of cell shape"/>
    <property type="evidence" value="ECO:0007669"/>
    <property type="project" value="UniProtKB-KW"/>
</dbReference>
<evidence type="ECO:0000256" key="10">
    <source>
        <dbReference type="ARBA" id="ARBA00022989"/>
    </source>
</evidence>
<keyword evidence="12" id="KW-0131">Cell cycle</keyword>
<dbReference type="PANTHER" id="PTHR30474:SF2">
    <property type="entry name" value="PEPTIDOGLYCAN GLYCOSYLTRANSFERASE FTSW-RELATED"/>
    <property type="match status" value="1"/>
</dbReference>
<evidence type="ECO:0000256" key="1">
    <source>
        <dbReference type="ARBA" id="ARBA00004651"/>
    </source>
</evidence>
<evidence type="ECO:0000256" key="15">
    <source>
        <dbReference type="ARBA" id="ARBA00033270"/>
    </source>
</evidence>
<evidence type="ECO:0000256" key="20">
    <source>
        <dbReference type="ARBA" id="ARBA00049902"/>
    </source>
</evidence>
<evidence type="ECO:0000256" key="5">
    <source>
        <dbReference type="ARBA" id="ARBA00022676"/>
    </source>
</evidence>
<dbReference type="InterPro" id="IPR013437">
    <property type="entry name" value="FtsW"/>
</dbReference>
<evidence type="ECO:0000256" key="14">
    <source>
        <dbReference type="ARBA" id="ARBA00032370"/>
    </source>
</evidence>
<feature type="transmembrane region" description="Helical" evidence="21">
    <location>
        <begin position="31"/>
        <end position="49"/>
    </location>
</feature>
<feature type="transmembrane region" description="Helical" evidence="21">
    <location>
        <begin position="358"/>
        <end position="380"/>
    </location>
</feature>
<feature type="transmembrane region" description="Helical" evidence="21">
    <location>
        <begin position="93"/>
        <end position="117"/>
    </location>
</feature>
<reference evidence="22" key="1">
    <citation type="journal article" date="2011" name="Environ. Microbiol.">
        <title>Genomic insights into the metabolic potential of the polycyclic aromatic hydrocarbon degrading sulfate-reducing Deltaproteobacterium N47.</title>
        <authorList>
            <person name="Bergmann F."/>
            <person name="Selesi D."/>
            <person name="Weinmaier T."/>
            <person name="Tischler P."/>
            <person name="Rattei T."/>
            <person name="Meckenstock R.U."/>
        </authorList>
    </citation>
    <scope>NUCLEOTIDE SEQUENCE</scope>
</reference>
<evidence type="ECO:0000256" key="6">
    <source>
        <dbReference type="ARBA" id="ARBA00022679"/>
    </source>
</evidence>
<keyword evidence="8" id="KW-0133">Cell shape</keyword>
<keyword evidence="7 21" id="KW-0812">Transmembrane</keyword>
<accession>E1YBV3</accession>
<evidence type="ECO:0000256" key="19">
    <source>
        <dbReference type="ARBA" id="ARBA00044770"/>
    </source>
</evidence>
<evidence type="ECO:0000256" key="3">
    <source>
        <dbReference type="ARBA" id="ARBA00022475"/>
    </source>
</evidence>
<dbReference type="GO" id="GO:0032153">
    <property type="term" value="C:cell division site"/>
    <property type="evidence" value="ECO:0007669"/>
    <property type="project" value="TreeGrafter"/>
</dbReference>
<evidence type="ECO:0000256" key="12">
    <source>
        <dbReference type="ARBA" id="ARBA00023306"/>
    </source>
</evidence>
<evidence type="ECO:0000256" key="7">
    <source>
        <dbReference type="ARBA" id="ARBA00022692"/>
    </source>
</evidence>
<dbReference type="GO" id="GO:0015648">
    <property type="term" value="F:lipid-linked peptidoglycan transporter activity"/>
    <property type="evidence" value="ECO:0007669"/>
    <property type="project" value="TreeGrafter"/>
</dbReference>
<keyword evidence="3" id="KW-1003">Cell membrane</keyword>
<evidence type="ECO:0000256" key="16">
    <source>
        <dbReference type="ARBA" id="ARBA00038053"/>
    </source>
</evidence>
<dbReference type="PROSITE" id="PS00428">
    <property type="entry name" value="FTSW_RODA_SPOVE"/>
    <property type="match status" value="1"/>
</dbReference>
<keyword evidence="5" id="KW-0328">Glycosyltransferase</keyword>
<evidence type="ECO:0000256" key="21">
    <source>
        <dbReference type="SAM" id="Phobius"/>
    </source>
</evidence>
<feature type="transmembrane region" description="Helical" evidence="21">
    <location>
        <begin position="123"/>
        <end position="147"/>
    </location>
</feature>
<organism evidence="22">
    <name type="scientific">uncultured Desulfobacterium sp</name>
    <dbReference type="NCBI Taxonomy" id="201089"/>
    <lineage>
        <taxon>Bacteria</taxon>
        <taxon>Pseudomonadati</taxon>
        <taxon>Thermodesulfobacteriota</taxon>
        <taxon>Desulfobacteria</taxon>
        <taxon>Desulfobacterales</taxon>
        <taxon>Desulfobacteriaceae</taxon>
        <taxon>Desulfobacterium</taxon>
        <taxon>environmental samples</taxon>
    </lineage>
</organism>
<dbReference type="GO" id="GO:0071555">
    <property type="term" value="P:cell wall organization"/>
    <property type="evidence" value="ECO:0007669"/>
    <property type="project" value="UniProtKB-KW"/>
</dbReference>
<comment type="pathway">
    <text evidence="2">Cell wall biogenesis; peptidoglycan biosynthesis.</text>
</comment>
<dbReference type="Pfam" id="PF01098">
    <property type="entry name" value="FTSW_RODA_SPOVE"/>
    <property type="match status" value="1"/>
</dbReference>
<evidence type="ECO:0000256" key="4">
    <source>
        <dbReference type="ARBA" id="ARBA00022618"/>
    </source>
</evidence>
<dbReference type="InterPro" id="IPR001182">
    <property type="entry name" value="FtsW/RodA"/>
</dbReference>
<dbReference type="GO" id="GO:0005886">
    <property type="term" value="C:plasma membrane"/>
    <property type="evidence" value="ECO:0007669"/>
    <property type="project" value="UniProtKB-SubCell"/>
</dbReference>
<dbReference type="GO" id="GO:0009252">
    <property type="term" value="P:peptidoglycan biosynthetic process"/>
    <property type="evidence" value="ECO:0007669"/>
    <property type="project" value="UniProtKB-KW"/>
</dbReference>
<evidence type="ECO:0000256" key="9">
    <source>
        <dbReference type="ARBA" id="ARBA00022984"/>
    </source>
</evidence>
<evidence type="ECO:0000256" key="2">
    <source>
        <dbReference type="ARBA" id="ARBA00004752"/>
    </source>
</evidence>
<name>E1YBV3_9BACT</name>
<protein>
    <recommendedName>
        <fullName evidence="17">Probable peptidoglycan glycosyltransferase FtsW</fullName>
        <ecNumber evidence="19">2.4.99.28</ecNumber>
    </recommendedName>
    <alternativeName>
        <fullName evidence="18">Cell division protein FtsW</fullName>
    </alternativeName>
    <alternativeName>
        <fullName evidence="15">Cell wall polymerase</fullName>
    </alternativeName>
    <alternativeName>
        <fullName evidence="14">Peptidoglycan polymerase</fullName>
    </alternativeName>
</protein>
<feature type="transmembrane region" description="Helical" evidence="21">
    <location>
        <begin position="183"/>
        <end position="199"/>
    </location>
</feature>
<dbReference type="AlphaFoldDB" id="E1YBV3"/>
<comment type="subcellular location">
    <subcellularLocation>
        <location evidence="1">Cell membrane</location>
        <topology evidence="1">Multi-pass membrane protein</topology>
    </subcellularLocation>
</comment>
<evidence type="ECO:0000256" key="18">
    <source>
        <dbReference type="ARBA" id="ARBA00041418"/>
    </source>
</evidence>
<comment type="catalytic activity">
    <reaction evidence="20">
        <text>[GlcNAc-(1-&gt;4)-Mur2Ac(oyl-L-Ala-gamma-D-Glu-L-Lys-D-Ala-D-Ala)](n)-di-trans,octa-cis-undecaprenyl diphosphate + beta-D-GlcNAc-(1-&gt;4)-Mur2Ac(oyl-L-Ala-gamma-D-Glu-L-Lys-D-Ala-D-Ala)-di-trans,octa-cis-undecaprenyl diphosphate = [GlcNAc-(1-&gt;4)-Mur2Ac(oyl-L-Ala-gamma-D-Glu-L-Lys-D-Ala-D-Ala)](n+1)-di-trans,octa-cis-undecaprenyl diphosphate + di-trans,octa-cis-undecaprenyl diphosphate + H(+)</text>
        <dbReference type="Rhea" id="RHEA:23708"/>
        <dbReference type="Rhea" id="RHEA-COMP:9602"/>
        <dbReference type="Rhea" id="RHEA-COMP:9603"/>
        <dbReference type="ChEBI" id="CHEBI:15378"/>
        <dbReference type="ChEBI" id="CHEBI:58405"/>
        <dbReference type="ChEBI" id="CHEBI:60033"/>
        <dbReference type="ChEBI" id="CHEBI:78435"/>
        <dbReference type="EC" id="2.4.99.28"/>
    </reaction>
</comment>
<feature type="transmembrane region" description="Helical" evidence="21">
    <location>
        <begin position="206"/>
        <end position="227"/>
    </location>
</feature>
<evidence type="ECO:0000256" key="8">
    <source>
        <dbReference type="ARBA" id="ARBA00022960"/>
    </source>
</evidence>
<dbReference type="PANTHER" id="PTHR30474">
    <property type="entry name" value="CELL CYCLE PROTEIN"/>
    <property type="match status" value="1"/>
</dbReference>
<keyword evidence="11 21" id="KW-0472">Membrane</keyword>
<dbReference type="EMBL" id="FR695868">
    <property type="protein sequence ID" value="CBX28047.1"/>
    <property type="molecule type" value="Genomic_DNA"/>
</dbReference>
<evidence type="ECO:0000256" key="13">
    <source>
        <dbReference type="ARBA" id="ARBA00023316"/>
    </source>
</evidence>
<comment type="similarity">
    <text evidence="16">Belongs to the SEDS family. FtsW subfamily.</text>
</comment>
<feature type="transmembrane region" description="Helical" evidence="21">
    <location>
        <begin position="159"/>
        <end position="177"/>
    </location>
</feature>
<feature type="transmembrane region" description="Helical" evidence="21">
    <location>
        <begin position="69"/>
        <end position="86"/>
    </location>
</feature>
<proteinExistence type="inferred from homology"/>
<evidence type="ECO:0000256" key="11">
    <source>
        <dbReference type="ARBA" id="ARBA00023136"/>
    </source>
</evidence>
<dbReference type="GO" id="GO:0008955">
    <property type="term" value="F:peptidoglycan glycosyltransferase activity"/>
    <property type="evidence" value="ECO:0007669"/>
    <property type="project" value="UniProtKB-EC"/>
</dbReference>
<feature type="transmembrane region" description="Helical" evidence="21">
    <location>
        <begin position="324"/>
        <end position="346"/>
    </location>
</feature>
<keyword evidence="10 21" id="KW-1133">Transmembrane helix</keyword>
<keyword evidence="9" id="KW-0573">Peptidoglycan synthesis</keyword>
<feature type="transmembrane region" description="Helical" evidence="21">
    <location>
        <begin position="292"/>
        <end position="312"/>
    </location>
</feature>
<dbReference type="GO" id="GO:0051301">
    <property type="term" value="P:cell division"/>
    <property type="evidence" value="ECO:0007669"/>
    <property type="project" value="UniProtKB-KW"/>
</dbReference>
<dbReference type="InterPro" id="IPR018365">
    <property type="entry name" value="Cell_cycle_FtsW-rel_CS"/>
</dbReference>
<evidence type="ECO:0000256" key="17">
    <source>
        <dbReference type="ARBA" id="ARBA00041185"/>
    </source>
</evidence>
<keyword evidence="4" id="KW-0132">Cell division</keyword>
<keyword evidence="6" id="KW-0808">Transferase</keyword>
<sequence>MTNFYGQQMIKRNKEILSVAEATPGYYDIKLLLPVFMLVIAGIIMVYSASSVLALKKFGTDYYFLKKQAMFAIAGVIALVTCRHLNYRYYRVLAYPLLIFSIILLIAIHIPGIGFSAGGSARWIRIGGLTIQPSEFARLSMIIYLAYSIDKKRENIKDFYVGLLPHVIVLAIFTALILLQPDFGSVVILCALAWIMLFVGGARIRYLASAVLMLLPVAYFFMVSASYRVRRLMSFRNPWQYSADEGYQIVHSLMAFGTGGIWGTGIGNGYQKLHYLPEPHTDFILSVIGEELGLIGVVVIIILYAVILFRGINIARKTEDSFGALLATGITIAIGMQVCINMGVTLGLLPTKGLTLPFLSYGGTSLLINMAAIGILMNIGNPITKKSYKRN</sequence>
<keyword evidence="13" id="KW-0961">Cell wall biogenesis/degradation</keyword>
<dbReference type="NCBIfam" id="TIGR02614">
    <property type="entry name" value="ftsW"/>
    <property type="match status" value="1"/>
</dbReference>
<evidence type="ECO:0000313" key="22">
    <source>
        <dbReference type="EMBL" id="CBX28047.1"/>
    </source>
</evidence>